<dbReference type="RefSeq" id="WP_041978729.1">
    <property type="nucleotide sequence ID" value="NZ_CBXV010000008.1"/>
</dbReference>
<gene>
    <name evidence="1" type="ORF">PYK22_03168</name>
</gene>
<dbReference type="EMBL" id="CBXV010000008">
    <property type="protein sequence ID" value="CDM67119.1"/>
    <property type="molecule type" value="Genomic_DNA"/>
</dbReference>
<sequence length="105" mass="11866">MINEAEFKALCEELRAEVPNILKRRPPHMNEESVLLQELYVRLCQRLGIDPAVGTGALDGLPEDALSAIFEINEIMRQHASPSFNHSRIVKEFLHESLRGIAETT</sequence>
<protein>
    <submittedName>
        <fullName evidence="1">Uncharacterized protein</fullName>
    </submittedName>
</protein>
<evidence type="ECO:0000313" key="2">
    <source>
        <dbReference type="Proteomes" id="UP000031518"/>
    </source>
</evidence>
<keyword evidence="2" id="KW-1185">Reference proteome</keyword>
<dbReference type="AlphaFoldDB" id="A0A0B6X3Q4"/>
<reference evidence="1 2" key="2">
    <citation type="submission" date="2015-01" db="EMBL/GenBank/DDBJ databases">
        <title>Complete genome sequence of Pyrinomonas methylaliphatogenes type strain K22T.</title>
        <authorList>
            <person name="Lee K.C.Y."/>
            <person name="Power J.F."/>
            <person name="Dunfield P.F."/>
            <person name="Morgan X.C."/>
            <person name="Huttenhower C."/>
            <person name="Stott M.B."/>
        </authorList>
    </citation>
    <scope>NUCLEOTIDE SEQUENCE [LARGE SCALE GENOMIC DNA]</scope>
    <source>
        <strain evidence="1 2">K22</strain>
    </source>
</reference>
<name>A0A0B6X3Q4_9BACT</name>
<dbReference type="STRING" id="454194.PYK22_03168"/>
<dbReference type="Proteomes" id="UP000031518">
    <property type="component" value="Unassembled WGS sequence"/>
</dbReference>
<accession>A0A0B6X3Q4</accession>
<reference evidence="1 2" key="1">
    <citation type="submission" date="2013-12" db="EMBL/GenBank/DDBJ databases">
        <authorList>
            <person name="Stott M."/>
        </authorList>
    </citation>
    <scope>NUCLEOTIDE SEQUENCE [LARGE SCALE GENOMIC DNA]</scope>
    <source>
        <strain evidence="1 2">K22</strain>
    </source>
</reference>
<evidence type="ECO:0000313" key="1">
    <source>
        <dbReference type="EMBL" id="CDM67119.1"/>
    </source>
</evidence>
<organism evidence="1 2">
    <name type="scientific">Pyrinomonas methylaliphatogenes</name>
    <dbReference type="NCBI Taxonomy" id="454194"/>
    <lineage>
        <taxon>Bacteria</taxon>
        <taxon>Pseudomonadati</taxon>
        <taxon>Acidobacteriota</taxon>
        <taxon>Blastocatellia</taxon>
        <taxon>Blastocatellales</taxon>
        <taxon>Pyrinomonadaceae</taxon>
        <taxon>Pyrinomonas</taxon>
    </lineage>
</organism>
<proteinExistence type="predicted"/>